<dbReference type="Proteomes" id="UP000003688">
    <property type="component" value="Unassembled WGS sequence"/>
</dbReference>
<keyword evidence="3" id="KW-0489">Methyltransferase</keyword>
<dbReference type="Gene3D" id="3.40.50.150">
    <property type="entry name" value="Vaccinia Virus protein VP39"/>
    <property type="match status" value="1"/>
</dbReference>
<keyword evidence="1 3" id="KW-0808">Transferase</keyword>
<gene>
    <name evidence="3" type="ORF">Cflav_PD3075</name>
</gene>
<dbReference type="GO" id="GO:0032259">
    <property type="term" value="P:methylation"/>
    <property type="evidence" value="ECO:0007669"/>
    <property type="project" value="UniProtKB-KW"/>
</dbReference>
<comment type="caution">
    <text evidence="3">The sequence shown here is derived from an EMBL/GenBank/DDBJ whole genome shotgun (WGS) entry which is preliminary data.</text>
</comment>
<dbReference type="AlphaFoldDB" id="B9XJF5"/>
<dbReference type="PANTHER" id="PTHR43861:SF3">
    <property type="entry name" value="PUTATIVE (AFU_ORTHOLOGUE AFUA_2G14390)-RELATED"/>
    <property type="match status" value="1"/>
</dbReference>
<dbReference type="Pfam" id="PF13847">
    <property type="entry name" value="Methyltransf_31"/>
    <property type="match status" value="1"/>
</dbReference>
<dbReference type="RefSeq" id="WP_007415948.1">
    <property type="nucleotide sequence ID" value="NZ_ABOX02000021.1"/>
</dbReference>
<dbReference type="InterPro" id="IPR029063">
    <property type="entry name" value="SAM-dependent_MTases_sf"/>
</dbReference>
<reference evidence="3 4" key="1">
    <citation type="journal article" date="2011" name="J. Bacteriol.">
        <title>Genome sequence of 'Pedosphaera parvula' Ellin514, an aerobic Verrucomicrobial isolate from pasture soil.</title>
        <authorList>
            <person name="Kant R."/>
            <person name="van Passel M.W."/>
            <person name="Sangwan P."/>
            <person name="Palva A."/>
            <person name="Lucas S."/>
            <person name="Copeland A."/>
            <person name="Lapidus A."/>
            <person name="Glavina Del Rio T."/>
            <person name="Dalin E."/>
            <person name="Tice H."/>
            <person name="Bruce D."/>
            <person name="Goodwin L."/>
            <person name="Pitluck S."/>
            <person name="Chertkov O."/>
            <person name="Larimer F.W."/>
            <person name="Land M.L."/>
            <person name="Hauser L."/>
            <person name="Brettin T.S."/>
            <person name="Detter J.C."/>
            <person name="Han S."/>
            <person name="de Vos W.M."/>
            <person name="Janssen P.H."/>
            <person name="Smidt H."/>
        </authorList>
    </citation>
    <scope>NUCLEOTIDE SEQUENCE [LARGE SCALE GENOMIC DNA]</scope>
    <source>
        <strain evidence="3 4">Ellin514</strain>
    </source>
</reference>
<dbReference type="STRING" id="320771.Cflav_PD3075"/>
<proteinExistence type="predicted"/>
<evidence type="ECO:0000313" key="3">
    <source>
        <dbReference type="EMBL" id="EEF60016.1"/>
    </source>
</evidence>
<keyword evidence="4" id="KW-1185">Reference proteome</keyword>
<evidence type="ECO:0000259" key="2">
    <source>
        <dbReference type="Pfam" id="PF13847"/>
    </source>
</evidence>
<dbReference type="PANTHER" id="PTHR43861">
    <property type="entry name" value="TRANS-ACONITATE 2-METHYLTRANSFERASE-RELATED"/>
    <property type="match status" value="1"/>
</dbReference>
<dbReference type="GO" id="GO:0008168">
    <property type="term" value="F:methyltransferase activity"/>
    <property type="evidence" value="ECO:0007669"/>
    <property type="project" value="UniProtKB-KW"/>
</dbReference>
<name>B9XJF5_PEDPL</name>
<evidence type="ECO:0000313" key="4">
    <source>
        <dbReference type="Proteomes" id="UP000003688"/>
    </source>
</evidence>
<dbReference type="EMBL" id="ABOX02000021">
    <property type="protein sequence ID" value="EEF60016.1"/>
    <property type="molecule type" value="Genomic_DNA"/>
</dbReference>
<sequence precursor="true">MRIDPHQSLILFYVWLAIGTSPLFASDKTDAPRQPQPVYETRKIHDSDGIGKFYQGREIAHVMGHEGSNWLERPEREQEEKPSLAIEALKLKPGEAVADIGAGTGYYTRRLAQKVGTNGVVFAVDIQPEMLEMLTNKMTRMDIHNVKPVLGTITDPRLPVNSTDLILMVDVYHEFDHPYEMTEAMIKALKPGGRIVFVEFRGEDPSVPIKKVHKMTEAQVRKEMAAFPLEWVETSEVLPIQHIIVFRKK</sequence>
<feature type="domain" description="Methyltransferase" evidence="2">
    <location>
        <begin position="92"/>
        <end position="213"/>
    </location>
</feature>
<dbReference type="CDD" id="cd02440">
    <property type="entry name" value="AdoMet_MTases"/>
    <property type="match status" value="1"/>
</dbReference>
<evidence type="ECO:0000256" key="1">
    <source>
        <dbReference type="ARBA" id="ARBA00022679"/>
    </source>
</evidence>
<dbReference type="SUPFAM" id="SSF53335">
    <property type="entry name" value="S-adenosyl-L-methionine-dependent methyltransferases"/>
    <property type="match status" value="1"/>
</dbReference>
<dbReference type="InterPro" id="IPR025714">
    <property type="entry name" value="Methyltranfer_dom"/>
</dbReference>
<dbReference type="OrthoDB" id="9784101at2"/>
<organism evidence="3 4">
    <name type="scientific">Pedosphaera parvula (strain Ellin514)</name>
    <dbReference type="NCBI Taxonomy" id="320771"/>
    <lineage>
        <taxon>Bacteria</taxon>
        <taxon>Pseudomonadati</taxon>
        <taxon>Verrucomicrobiota</taxon>
        <taxon>Pedosphaerae</taxon>
        <taxon>Pedosphaerales</taxon>
        <taxon>Pedosphaeraceae</taxon>
        <taxon>Pedosphaera</taxon>
    </lineage>
</organism>
<accession>B9XJF5</accession>
<protein>
    <submittedName>
        <fullName evidence="3">Methyltransferase type 11</fullName>
    </submittedName>
</protein>